<feature type="transmembrane region" description="Helical" evidence="1">
    <location>
        <begin position="53"/>
        <end position="74"/>
    </location>
</feature>
<organism evidence="2 4">
    <name type="scientific">Candidatus Phytoplasma oryzae</name>
    <dbReference type="NCBI Taxonomy" id="203274"/>
    <lineage>
        <taxon>Bacteria</taxon>
        <taxon>Bacillati</taxon>
        <taxon>Mycoplasmatota</taxon>
        <taxon>Mollicutes</taxon>
        <taxon>Acholeplasmatales</taxon>
        <taxon>Acholeplasmataceae</taxon>
        <taxon>Candidatus Phytoplasma</taxon>
        <taxon>16SrXI (Rice yellow dwarf group)</taxon>
    </lineage>
</organism>
<proteinExistence type="predicted"/>
<name>A0A139JRF7_9MOLU</name>
<evidence type="ECO:0000256" key="1">
    <source>
        <dbReference type="SAM" id="Phobius"/>
    </source>
</evidence>
<dbReference type="EMBL" id="JHUK01000001">
    <property type="protein sequence ID" value="RAM58021.1"/>
    <property type="molecule type" value="Genomic_DNA"/>
</dbReference>
<keyword evidence="1" id="KW-1133">Transmembrane helix</keyword>
<evidence type="ECO:0000313" key="5">
    <source>
        <dbReference type="Proteomes" id="UP000249343"/>
    </source>
</evidence>
<reference evidence="3 5" key="1">
    <citation type="submission" date="2014-04" db="EMBL/GenBank/DDBJ databases">
        <title>Genome study of Napier grass stunt phytoplasma.</title>
        <authorList>
            <person name="Kawicha P."/>
            <person name="Dickinson M."/>
            <person name="Hodgetts J."/>
        </authorList>
    </citation>
    <scope>NUCLEOTIDE SEQUENCE [LARGE SCALE GENOMIC DNA]</scope>
    <source>
        <strain evidence="3 5">NGS-S10</strain>
    </source>
</reference>
<protein>
    <submittedName>
        <fullName evidence="2">Uncharacterized protein</fullName>
    </submittedName>
</protein>
<keyword evidence="1" id="KW-0812">Transmembrane</keyword>
<reference evidence="2 4" key="2">
    <citation type="submission" date="2016-02" db="EMBL/GenBank/DDBJ databases">
        <title>A draft genome sequence of Candidatus Phytoplasma oryzae strain Mbita1, the causative agent of Napier Grass stunt disease in Kenya.</title>
        <authorList>
            <person name="Fischer A."/>
            <person name="Santa-Cruz I."/>
            <person name="Wambua L."/>
            <person name="Olds C."/>
            <person name="Midega C."/>
            <person name="Dickinson M."/>
            <person name="Kawicha P."/>
            <person name="Khan Z."/>
            <person name="Masiga D."/>
            <person name="Jores J."/>
            <person name="Bernd S."/>
        </authorList>
    </citation>
    <scope>NUCLEOTIDE SEQUENCE [LARGE SCALE GENOMIC DNA]</scope>
    <source>
        <strain evidence="2">Mbita1</strain>
    </source>
</reference>
<gene>
    <name evidence="2" type="ORF">AXA84_0085</name>
    <name evidence="3" type="ORF">DH96_00490</name>
</gene>
<keyword evidence="5" id="KW-1185">Reference proteome</keyword>
<keyword evidence="1" id="KW-0472">Membrane</keyword>
<dbReference type="PATRIC" id="fig|203274.3.peg.84"/>
<dbReference type="RefSeq" id="WP_066539898.1">
    <property type="nucleotide sequence ID" value="NZ_JHUK01000001.1"/>
</dbReference>
<accession>A0A139JRF7</accession>
<sequence>MKKIINLIVKIFVKIKNFILNSNGYIITQYHNLINIKKISFNNVSSIIASIKYLFLFLISFIHIYFLIIIFIFLQDILKFFQIIFNFFYLFFKKIFYFLLYLFIWPYKIIIFKKNRQKEKYYLKNKVDKIIKKEIKNNLYFSDKKLCSSSEEVKKNNE</sequence>
<evidence type="ECO:0000313" key="2">
    <source>
        <dbReference type="EMBL" id="KXT29440.1"/>
    </source>
</evidence>
<dbReference type="Proteomes" id="UP000249343">
    <property type="component" value="Unassembled WGS sequence"/>
</dbReference>
<dbReference type="EMBL" id="LTBM01000001">
    <property type="protein sequence ID" value="KXT29440.1"/>
    <property type="molecule type" value="Genomic_DNA"/>
</dbReference>
<dbReference type="AlphaFoldDB" id="A0A139JRF7"/>
<dbReference type="Proteomes" id="UP000070069">
    <property type="component" value="Unassembled WGS sequence"/>
</dbReference>
<evidence type="ECO:0000313" key="4">
    <source>
        <dbReference type="Proteomes" id="UP000070069"/>
    </source>
</evidence>
<evidence type="ECO:0000313" key="3">
    <source>
        <dbReference type="EMBL" id="RAM58021.1"/>
    </source>
</evidence>
<comment type="caution">
    <text evidence="2">The sequence shown here is derived from an EMBL/GenBank/DDBJ whole genome shotgun (WGS) entry which is preliminary data.</text>
</comment>